<proteinExistence type="predicted"/>
<dbReference type="AlphaFoldDB" id="A0A5A7QU73"/>
<keyword evidence="1" id="KW-0862">Zinc</keyword>
<reference evidence="4" key="1">
    <citation type="journal article" date="2019" name="Curr. Biol.">
        <title>Genome Sequence of Striga asiatica Provides Insight into the Evolution of Plant Parasitism.</title>
        <authorList>
            <person name="Yoshida S."/>
            <person name="Kim S."/>
            <person name="Wafula E.K."/>
            <person name="Tanskanen J."/>
            <person name="Kim Y.M."/>
            <person name="Honaas L."/>
            <person name="Yang Z."/>
            <person name="Spallek T."/>
            <person name="Conn C.E."/>
            <person name="Ichihashi Y."/>
            <person name="Cheong K."/>
            <person name="Cui S."/>
            <person name="Der J.P."/>
            <person name="Gundlach H."/>
            <person name="Jiao Y."/>
            <person name="Hori C."/>
            <person name="Ishida J.K."/>
            <person name="Kasahara H."/>
            <person name="Kiba T."/>
            <person name="Kim M.S."/>
            <person name="Koo N."/>
            <person name="Laohavisit A."/>
            <person name="Lee Y.H."/>
            <person name="Lumba S."/>
            <person name="McCourt P."/>
            <person name="Mortimer J.C."/>
            <person name="Mutuku J.M."/>
            <person name="Nomura T."/>
            <person name="Sasaki-Sekimoto Y."/>
            <person name="Seto Y."/>
            <person name="Wang Y."/>
            <person name="Wakatake T."/>
            <person name="Sakakibara H."/>
            <person name="Demura T."/>
            <person name="Yamaguchi S."/>
            <person name="Yoneyama K."/>
            <person name="Manabe R.I."/>
            <person name="Nelson D.C."/>
            <person name="Schulman A.H."/>
            <person name="Timko M.P."/>
            <person name="dePamphilis C.W."/>
            <person name="Choi D."/>
            <person name="Shirasu K."/>
        </authorList>
    </citation>
    <scope>NUCLEOTIDE SEQUENCE [LARGE SCALE GENOMIC DNA]</scope>
    <source>
        <strain evidence="4">cv. UVA1</strain>
    </source>
</reference>
<dbReference type="GO" id="GO:0008270">
    <property type="term" value="F:zinc ion binding"/>
    <property type="evidence" value="ECO:0007669"/>
    <property type="project" value="UniProtKB-KW"/>
</dbReference>
<feature type="non-terminal residue" evidence="3">
    <location>
        <position position="1"/>
    </location>
</feature>
<dbReference type="SUPFAM" id="SSF57850">
    <property type="entry name" value="RING/U-box"/>
    <property type="match status" value="1"/>
</dbReference>
<dbReference type="Proteomes" id="UP000325081">
    <property type="component" value="Unassembled WGS sequence"/>
</dbReference>
<dbReference type="EMBL" id="BKCP01008404">
    <property type="protein sequence ID" value="GER48893.1"/>
    <property type="molecule type" value="Genomic_DNA"/>
</dbReference>
<dbReference type="PROSITE" id="PS50089">
    <property type="entry name" value="ZF_RING_2"/>
    <property type="match status" value="1"/>
</dbReference>
<evidence type="ECO:0000259" key="2">
    <source>
        <dbReference type="PROSITE" id="PS50089"/>
    </source>
</evidence>
<name>A0A5A7QU73_STRAF</name>
<evidence type="ECO:0000313" key="3">
    <source>
        <dbReference type="EMBL" id="GER48893.1"/>
    </source>
</evidence>
<gene>
    <name evidence="3" type="ORF">STAS_26100</name>
</gene>
<dbReference type="Gene3D" id="3.30.40.10">
    <property type="entry name" value="Zinc/RING finger domain, C3HC4 (zinc finger)"/>
    <property type="match status" value="1"/>
</dbReference>
<dbReference type="PANTHER" id="PTHR45676:SF41">
    <property type="entry name" value="RING-H2 FINGER PROTEIN ATL66"/>
    <property type="match status" value="1"/>
</dbReference>
<comment type="caution">
    <text evidence="3">The sequence shown here is derived from an EMBL/GenBank/DDBJ whole genome shotgun (WGS) entry which is preliminary data.</text>
</comment>
<dbReference type="InterPro" id="IPR013083">
    <property type="entry name" value="Znf_RING/FYVE/PHD"/>
</dbReference>
<dbReference type="SMART" id="SM00184">
    <property type="entry name" value="RING"/>
    <property type="match status" value="1"/>
</dbReference>
<sequence>ANTLNAKGAFLLKFLHTAIEGMYMGSEAGYEYRWQFSMVGLDEINSQHKSAVTKDGSKAFLFEFRTNFIMSPNPNPEQKIILDSESFDVMVHELGDAEKEATGLYFLTFKRLKDYWMTRDEIKLMLGQALDFTREAAADTQHAALNKIPVVVGLEVCTVQQDGESIEAAMGRAIRAQYLVPLYLWTKETPKQYKLRYGVLWLYFLWKLGKIRVENVDEGLAIMQACHICSRATTIGAQITVLPICGHAFHTRCLWVWLEDNEKCPLCGDPAYDVSRF</sequence>
<dbReference type="PANTHER" id="PTHR45676">
    <property type="entry name" value="RING-H2 FINGER PROTEIN ATL51-RELATED"/>
    <property type="match status" value="1"/>
</dbReference>
<evidence type="ECO:0000313" key="4">
    <source>
        <dbReference type="Proteomes" id="UP000325081"/>
    </source>
</evidence>
<keyword evidence="4" id="KW-1185">Reference proteome</keyword>
<evidence type="ECO:0000256" key="1">
    <source>
        <dbReference type="PROSITE-ProRule" id="PRU00175"/>
    </source>
</evidence>
<protein>
    <submittedName>
        <fullName evidence="3">RING/U-box superfamily protein</fullName>
    </submittedName>
</protein>
<dbReference type="Pfam" id="PF13639">
    <property type="entry name" value="zf-RING_2"/>
    <property type="match status" value="1"/>
</dbReference>
<dbReference type="InterPro" id="IPR001841">
    <property type="entry name" value="Znf_RING"/>
</dbReference>
<keyword evidence="1" id="KW-0479">Metal-binding</keyword>
<accession>A0A5A7QU73</accession>
<feature type="domain" description="RING-type" evidence="2">
    <location>
        <begin position="226"/>
        <end position="267"/>
    </location>
</feature>
<dbReference type="GO" id="GO:0016567">
    <property type="term" value="P:protein ubiquitination"/>
    <property type="evidence" value="ECO:0007669"/>
    <property type="project" value="TreeGrafter"/>
</dbReference>
<organism evidence="3 4">
    <name type="scientific">Striga asiatica</name>
    <name type="common">Asiatic witchweed</name>
    <name type="synonym">Buchnera asiatica</name>
    <dbReference type="NCBI Taxonomy" id="4170"/>
    <lineage>
        <taxon>Eukaryota</taxon>
        <taxon>Viridiplantae</taxon>
        <taxon>Streptophyta</taxon>
        <taxon>Embryophyta</taxon>
        <taxon>Tracheophyta</taxon>
        <taxon>Spermatophyta</taxon>
        <taxon>Magnoliopsida</taxon>
        <taxon>eudicotyledons</taxon>
        <taxon>Gunneridae</taxon>
        <taxon>Pentapetalae</taxon>
        <taxon>asterids</taxon>
        <taxon>lamiids</taxon>
        <taxon>Lamiales</taxon>
        <taxon>Orobanchaceae</taxon>
        <taxon>Buchnereae</taxon>
        <taxon>Striga</taxon>
    </lineage>
</organism>
<dbReference type="OrthoDB" id="3824970at2759"/>
<keyword evidence="1" id="KW-0863">Zinc-finger</keyword>